<organism evidence="2 3">
    <name type="scientific">Thermococcus paralvinellae</name>
    <dbReference type="NCBI Taxonomy" id="582419"/>
    <lineage>
        <taxon>Archaea</taxon>
        <taxon>Methanobacteriati</taxon>
        <taxon>Methanobacteriota</taxon>
        <taxon>Thermococci</taxon>
        <taxon>Thermococcales</taxon>
        <taxon>Thermococcaceae</taxon>
        <taxon>Thermococcus</taxon>
    </lineage>
</organism>
<dbReference type="PROSITE" id="PS51257">
    <property type="entry name" value="PROKAR_LIPOPROTEIN"/>
    <property type="match status" value="1"/>
</dbReference>
<keyword evidence="3" id="KW-1185">Reference proteome</keyword>
<dbReference type="HOGENOM" id="CLU_890311_0_0_2"/>
<evidence type="ECO:0000256" key="1">
    <source>
        <dbReference type="SAM" id="MobiDB-lite"/>
    </source>
</evidence>
<protein>
    <submittedName>
        <fullName evidence="2">Uncharacterized protein</fullName>
    </submittedName>
</protein>
<feature type="compositionally biased region" description="Low complexity" evidence="1">
    <location>
        <begin position="26"/>
        <end position="92"/>
    </location>
</feature>
<name>W0I9N0_9EURY</name>
<dbReference type="GeneID" id="24907237"/>
<sequence>MRKLGILLVGILLVGLVAGCIGEKESTSTTSTVTQTPTHSTQVTSTTHSETSETMTSSTTSTVTKTSTTATPTKTSTPTETQSQTPTQTQTKSKPKIYTREELLKNLEKIKSFTYLENTSVTFDVKIEQGNTTINAGEVSIIAKKVGYIDLEAYEADINTTTRTFPGGGSSFTREIIKDGEIYLYANGMWQKLTNETLGMPPENLLNLTWKYNLVSLVKLYLQKEPQNTTIVNGSQIFYYNISDEDLKYIIEAFLGTVENENMTISFSNGIMEIVFKNGQLYGGRLMYNMEIRIKTQDLEGKPMEIIEIGKEYDEFVIKEVNVRKKVEAPKGEVKA</sequence>
<dbReference type="EMBL" id="CP006965">
    <property type="protein sequence ID" value="AHF81180.1"/>
    <property type="molecule type" value="Genomic_DNA"/>
</dbReference>
<feature type="region of interest" description="Disordered" evidence="1">
    <location>
        <begin position="26"/>
        <end position="95"/>
    </location>
</feature>
<proteinExistence type="predicted"/>
<reference evidence="2 3" key="1">
    <citation type="journal article" date="2014" name="Int. J. Syst. Evol. Microbiol.">
        <title>Thermococcus paralvinellae sp. nov. and Thermococcus cleftensis sp. nov. of hyperthermophilic heterotrophs from deep-sea hydrothermal vents.</title>
        <authorList>
            <person name="Hensley S.A."/>
            <person name="Jung J.H."/>
            <person name="Park C.S."/>
            <person name="Holden J.F."/>
        </authorList>
    </citation>
    <scope>NUCLEOTIDE SEQUENCE [LARGE SCALE GENOMIC DNA]</scope>
    <source>
        <strain evidence="2 3">ES1</strain>
    </source>
</reference>
<dbReference type="RefSeq" id="WP_042682230.1">
    <property type="nucleotide sequence ID" value="NZ_CP006965.1"/>
</dbReference>
<gene>
    <name evidence="2" type="ORF">TES1_1805</name>
</gene>
<dbReference type="OrthoDB" id="101320at2157"/>
<evidence type="ECO:0000313" key="2">
    <source>
        <dbReference type="EMBL" id="AHF81180.1"/>
    </source>
</evidence>
<dbReference type="AlphaFoldDB" id="W0I9N0"/>
<evidence type="ECO:0000313" key="3">
    <source>
        <dbReference type="Proteomes" id="UP000019027"/>
    </source>
</evidence>
<dbReference type="Proteomes" id="UP000019027">
    <property type="component" value="Chromosome"/>
</dbReference>
<dbReference type="KEGG" id="ths:TES1_1805"/>
<accession>W0I9N0</accession>